<feature type="transmembrane region" description="Helical" evidence="2">
    <location>
        <begin position="307"/>
        <end position="325"/>
    </location>
</feature>
<comment type="caution">
    <text evidence="3">The sequence shown here is derived from an EMBL/GenBank/DDBJ whole genome shotgun (WGS) entry which is preliminary data.</text>
</comment>
<dbReference type="Proteomes" id="UP000318331">
    <property type="component" value="Unassembled WGS sequence"/>
</dbReference>
<protein>
    <submittedName>
        <fullName evidence="3">Uncharacterized protein</fullName>
    </submittedName>
</protein>
<keyword evidence="2" id="KW-1133">Transmembrane helix</keyword>
<dbReference type="AlphaFoldDB" id="A0A543HTA3"/>
<dbReference type="OrthoDB" id="3260856at2"/>
<accession>A0A543HTA3</accession>
<evidence type="ECO:0000313" key="4">
    <source>
        <dbReference type="Proteomes" id="UP000318331"/>
    </source>
</evidence>
<gene>
    <name evidence="3" type="ORF">FB466_2494</name>
</gene>
<sequence>MTRHLKWLIPLLLAPLSFFGCAWVAQLTIANSDGNLNTQPSFGLTVVVVASIMLPVFFVLWAAVAGLRLVREATRLRIESRAADGPQTNAQPARSYASSAESYLTPERNQIRAERRDAEAETTSTHSAADEDIAEPEPFVYLSQEPSTDPQITTLTALSDASSLLALLQVDLEPAPIEIIGRESIEGDPEEVFHYETTLFHSRFTGNVFTDGNQEDDDSAFPAFVRAGLTVGDAHSPAAIDALHLSDAERGLIGGWRQPQPVRVIVTDERVLCLVEGEWTSIRFDDMAVLYPSPERRGFIAEMRTDLPVLLSGPTAPILAVWVIYLTQGAEWLWEDASLDMLRGK</sequence>
<keyword evidence="2" id="KW-0472">Membrane</keyword>
<keyword evidence="4" id="KW-1185">Reference proteome</keyword>
<dbReference type="EMBL" id="VFPN01000003">
    <property type="protein sequence ID" value="TQM61538.1"/>
    <property type="molecule type" value="Genomic_DNA"/>
</dbReference>
<reference evidence="3 4" key="1">
    <citation type="submission" date="2019-06" db="EMBL/GenBank/DDBJ databases">
        <title>Sequencing the genomes of 1000 actinobacteria strains.</title>
        <authorList>
            <person name="Klenk H.-P."/>
        </authorList>
    </citation>
    <scope>NUCLEOTIDE SEQUENCE [LARGE SCALE GENOMIC DNA]</scope>
    <source>
        <strain evidence="3 4">DSM 18031</strain>
    </source>
</reference>
<feature type="transmembrane region" description="Helical" evidence="2">
    <location>
        <begin position="7"/>
        <end position="30"/>
    </location>
</feature>
<evidence type="ECO:0000313" key="3">
    <source>
        <dbReference type="EMBL" id="TQM61538.1"/>
    </source>
</evidence>
<evidence type="ECO:0000256" key="2">
    <source>
        <dbReference type="SAM" id="Phobius"/>
    </source>
</evidence>
<name>A0A543HTA3_9MICO</name>
<feature type="compositionally biased region" description="Basic and acidic residues" evidence="1">
    <location>
        <begin position="109"/>
        <end position="119"/>
    </location>
</feature>
<feature type="compositionally biased region" description="Polar residues" evidence="1">
    <location>
        <begin position="86"/>
        <end position="102"/>
    </location>
</feature>
<feature type="region of interest" description="Disordered" evidence="1">
    <location>
        <begin position="83"/>
        <end position="136"/>
    </location>
</feature>
<feature type="transmembrane region" description="Helical" evidence="2">
    <location>
        <begin position="42"/>
        <end position="67"/>
    </location>
</feature>
<proteinExistence type="predicted"/>
<evidence type="ECO:0000256" key="1">
    <source>
        <dbReference type="SAM" id="MobiDB-lite"/>
    </source>
</evidence>
<dbReference type="PROSITE" id="PS51257">
    <property type="entry name" value="PROKAR_LIPOPROTEIN"/>
    <property type="match status" value="1"/>
</dbReference>
<dbReference type="RefSeq" id="WP_141918639.1">
    <property type="nucleotide sequence ID" value="NZ_BAAAYS010000006.1"/>
</dbReference>
<organism evidence="3 4">
    <name type="scientific">Klugiella xanthotipulae</name>
    <dbReference type="NCBI Taxonomy" id="244735"/>
    <lineage>
        <taxon>Bacteria</taxon>
        <taxon>Bacillati</taxon>
        <taxon>Actinomycetota</taxon>
        <taxon>Actinomycetes</taxon>
        <taxon>Micrococcales</taxon>
        <taxon>Microbacteriaceae</taxon>
        <taxon>Klugiella</taxon>
    </lineage>
</organism>
<keyword evidence="2" id="KW-0812">Transmembrane</keyword>